<dbReference type="RefSeq" id="WP_203715972.1">
    <property type="nucleotide sequence ID" value="NZ_BONE01000038.1"/>
</dbReference>
<reference evidence="6 7" key="1">
    <citation type="submission" date="2021-01" db="EMBL/GenBank/DDBJ databases">
        <title>Whole genome shotgun sequence of Asanoa siamensis NBRC 107932.</title>
        <authorList>
            <person name="Komaki H."/>
            <person name="Tamura T."/>
        </authorList>
    </citation>
    <scope>NUCLEOTIDE SEQUENCE [LARGE SCALE GENOMIC DNA]</scope>
    <source>
        <strain evidence="6 7">NBRC 107932</strain>
    </source>
</reference>
<dbReference type="InterPro" id="IPR041916">
    <property type="entry name" value="Anti_sigma_zinc_sf"/>
</dbReference>
<comment type="caution">
    <text evidence="6">The sequence shown here is derived from an EMBL/GenBank/DDBJ whole genome shotgun (WGS) entry which is preliminary data.</text>
</comment>
<dbReference type="Gene3D" id="1.10.10.1320">
    <property type="entry name" value="Anti-sigma factor, zinc-finger domain"/>
    <property type="match status" value="1"/>
</dbReference>
<evidence type="ECO:0000313" key="7">
    <source>
        <dbReference type="Proteomes" id="UP000604117"/>
    </source>
</evidence>
<keyword evidence="4" id="KW-0812">Transmembrane</keyword>
<evidence type="ECO:0000313" key="6">
    <source>
        <dbReference type="EMBL" id="GIF75097.1"/>
    </source>
</evidence>
<name>A0ABQ4CW88_9ACTN</name>
<evidence type="ECO:0000256" key="2">
    <source>
        <dbReference type="ARBA" id="ARBA00023163"/>
    </source>
</evidence>
<evidence type="ECO:0000256" key="3">
    <source>
        <dbReference type="SAM" id="MobiDB-lite"/>
    </source>
</evidence>
<dbReference type="Proteomes" id="UP000604117">
    <property type="component" value="Unassembled WGS sequence"/>
</dbReference>
<evidence type="ECO:0000259" key="5">
    <source>
        <dbReference type="Pfam" id="PF13490"/>
    </source>
</evidence>
<gene>
    <name evidence="6" type="ORF">Asi02nite_46150</name>
</gene>
<sequence length="245" mass="25665">MSREQHWDVASYALGVLDPADSERFEEHLATCWVCAGELESFLPAVDALSEVDGDDLAVTEEVTDDGVLLGRVLTAVGDDRRRARQQRLIGIAAGVILIALFSGVALFAGARWAGQPDVVAGPTAPATTAPASIGPGEEHSATDATSGVHAELAAESRPFGTRISFALTRLEGPATCRLVVLTDDGGREVVSSWRVPEQGYGTPSRPDPLVLQTATAASLENIRAVQVEKMGPDGAASPLVTIQI</sequence>
<evidence type="ECO:0000256" key="4">
    <source>
        <dbReference type="SAM" id="Phobius"/>
    </source>
</evidence>
<keyword evidence="1" id="KW-0805">Transcription regulation</keyword>
<evidence type="ECO:0000256" key="1">
    <source>
        <dbReference type="ARBA" id="ARBA00023015"/>
    </source>
</evidence>
<keyword evidence="4" id="KW-0472">Membrane</keyword>
<organism evidence="6 7">
    <name type="scientific">Asanoa siamensis</name>
    <dbReference type="NCBI Taxonomy" id="926357"/>
    <lineage>
        <taxon>Bacteria</taxon>
        <taxon>Bacillati</taxon>
        <taxon>Actinomycetota</taxon>
        <taxon>Actinomycetes</taxon>
        <taxon>Micromonosporales</taxon>
        <taxon>Micromonosporaceae</taxon>
        <taxon>Asanoa</taxon>
    </lineage>
</organism>
<protein>
    <submittedName>
        <fullName evidence="6">Membrane protein</fullName>
    </submittedName>
</protein>
<feature type="region of interest" description="Disordered" evidence="3">
    <location>
        <begin position="124"/>
        <end position="147"/>
    </location>
</feature>
<dbReference type="Pfam" id="PF13490">
    <property type="entry name" value="zf-HC2"/>
    <property type="match status" value="1"/>
</dbReference>
<accession>A0ABQ4CW88</accession>
<keyword evidence="4" id="KW-1133">Transmembrane helix</keyword>
<dbReference type="InterPro" id="IPR027383">
    <property type="entry name" value="Znf_put"/>
</dbReference>
<dbReference type="EMBL" id="BONE01000038">
    <property type="protein sequence ID" value="GIF75097.1"/>
    <property type="molecule type" value="Genomic_DNA"/>
</dbReference>
<proteinExistence type="predicted"/>
<keyword evidence="2" id="KW-0804">Transcription</keyword>
<feature type="domain" description="Putative zinc-finger" evidence="5">
    <location>
        <begin position="12"/>
        <end position="32"/>
    </location>
</feature>
<feature type="transmembrane region" description="Helical" evidence="4">
    <location>
        <begin position="89"/>
        <end position="111"/>
    </location>
</feature>
<keyword evidence="7" id="KW-1185">Reference proteome</keyword>